<keyword evidence="4 7" id="KW-1133">Transmembrane helix</keyword>
<dbReference type="EMBL" id="JANBPT010000025">
    <property type="protein sequence ID" value="KAJ1929749.1"/>
    <property type="molecule type" value="Genomic_DNA"/>
</dbReference>
<evidence type="ECO:0000256" key="1">
    <source>
        <dbReference type="ARBA" id="ARBA00004141"/>
    </source>
</evidence>
<comment type="caution">
    <text evidence="8">The sequence shown here is derived from an EMBL/GenBank/DDBJ whole genome shotgun (WGS) entry which is preliminary data.</text>
</comment>
<proteinExistence type="inferred from homology"/>
<name>A0A9W8AKA3_9FUNG</name>
<evidence type="ECO:0000256" key="2">
    <source>
        <dbReference type="ARBA" id="ARBA00009824"/>
    </source>
</evidence>
<comment type="similarity">
    <text evidence="2">Belongs to the TMCO4 family.</text>
</comment>
<dbReference type="SUPFAM" id="SSF53474">
    <property type="entry name" value="alpha/beta-Hydrolases"/>
    <property type="match status" value="1"/>
</dbReference>
<feature type="region of interest" description="Disordered" evidence="6">
    <location>
        <begin position="1057"/>
        <end position="1077"/>
    </location>
</feature>
<keyword evidence="5 7" id="KW-0472">Membrane</keyword>
<organism evidence="8 9">
    <name type="scientific">Tieghemiomyces parasiticus</name>
    <dbReference type="NCBI Taxonomy" id="78921"/>
    <lineage>
        <taxon>Eukaryota</taxon>
        <taxon>Fungi</taxon>
        <taxon>Fungi incertae sedis</taxon>
        <taxon>Zoopagomycota</taxon>
        <taxon>Kickxellomycotina</taxon>
        <taxon>Dimargaritomycetes</taxon>
        <taxon>Dimargaritales</taxon>
        <taxon>Dimargaritaceae</taxon>
        <taxon>Tieghemiomyces</taxon>
    </lineage>
</organism>
<evidence type="ECO:0000256" key="3">
    <source>
        <dbReference type="ARBA" id="ARBA00022692"/>
    </source>
</evidence>
<keyword evidence="9" id="KW-1185">Reference proteome</keyword>
<feature type="region of interest" description="Disordered" evidence="6">
    <location>
        <begin position="967"/>
        <end position="1030"/>
    </location>
</feature>
<feature type="region of interest" description="Disordered" evidence="6">
    <location>
        <begin position="1"/>
        <end position="40"/>
    </location>
</feature>
<feature type="compositionally biased region" description="Low complexity" evidence="6">
    <location>
        <begin position="993"/>
        <end position="1002"/>
    </location>
</feature>
<feature type="compositionally biased region" description="Low complexity" evidence="6">
    <location>
        <begin position="1"/>
        <end position="12"/>
    </location>
</feature>
<feature type="compositionally biased region" description="Polar residues" evidence="6">
    <location>
        <begin position="433"/>
        <end position="453"/>
    </location>
</feature>
<dbReference type="OrthoDB" id="277931at2759"/>
<evidence type="ECO:0000256" key="5">
    <source>
        <dbReference type="ARBA" id="ARBA00023136"/>
    </source>
</evidence>
<evidence type="ECO:0000256" key="6">
    <source>
        <dbReference type="SAM" id="MobiDB-lite"/>
    </source>
</evidence>
<gene>
    <name evidence="8" type="ORF">IWQ60_000901</name>
</gene>
<evidence type="ECO:0000313" key="9">
    <source>
        <dbReference type="Proteomes" id="UP001150569"/>
    </source>
</evidence>
<comment type="subcellular location">
    <subcellularLocation>
        <location evidence="1">Membrane</location>
        <topology evidence="1">Multi-pass membrane protein</topology>
    </subcellularLocation>
</comment>
<dbReference type="Proteomes" id="UP001150569">
    <property type="component" value="Unassembled WGS sequence"/>
</dbReference>
<feature type="compositionally biased region" description="Polar residues" evidence="6">
    <location>
        <begin position="577"/>
        <end position="586"/>
    </location>
</feature>
<keyword evidence="3 7" id="KW-0812">Transmembrane</keyword>
<feature type="transmembrane region" description="Helical" evidence="7">
    <location>
        <begin position="628"/>
        <end position="650"/>
    </location>
</feature>
<evidence type="ECO:0000313" key="8">
    <source>
        <dbReference type="EMBL" id="KAJ1929749.1"/>
    </source>
</evidence>
<evidence type="ECO:0000256" key="4">
    <source>
        <dbReference type="ARBA" id="ARBA00022989"/>
    </source>
</evidence>
<dbReference type="PANTHER" id="PTHR17920:SF3">
    <property type="entry name" value="TRANSMEMBRANE AND COILED-COIL DOMAIN-CONTAINING PROTEIN 4"/>
    <property type="match status" value="1"/>
</dbReference>
<reference evidence="8" key="1">
    <citation type="submission" date="2022-07" db="EMBL/GenBank/DDBJ databases">
        <title>Phylogenomic reconstructions and comparative analyses of Kickxellomycotina fungi.</title>
        <authorList>
            <person name="Reynolds N.K."/>
            <person name="Stajich J.E."/>
            <person name="Barry K."/>
            <person name="Grigoriev I.V."/>
            <person name="Crous P."/>
            <person name="Smith M.E."/>
        </authorList>
    </citation>
    <scope>NUCLEOTIDE SEQUENCE</scope>
    <source>
        <strain evidence="8">RSA 861</strain>
    </source>
</reference>
<evidence type="ECO:0000256" key="7">
    <source>
        <dbReference type="SAM" id="Phobius"/>
    </source>
</evidence>
<feature type="compositionally biased region" description="Acidic residues" evidence="6">
    <location>
        <begin position="967"/>
        <end position="982"/>
    </location>
</feature>
<feature type="region of interest" description="Disordered" evidence="6">
    <location>
        <begin position="339"/>
        <end position="373"/>
    </location>
</feature>
<dbReference type="AlphaFoldDB" id="A0A9W8AKA3"/>
<feature type="compositionally biased region" description="Polar residues" evidence="6">
    <location>
        <begin position="88"/>
        <end position="104"/>
    </location>
</feature>
<accession>A0A9W8AKA3</accession>
<sequence length="1157" mass="123970">MSNRSRSGSSASLGPQGSQMPRPPALAGSSGNLPSLGALQAPVSGCHKFDRRKDYDFDLAFDQSNFKLDRRPMRSDSQPSPIQPTPRRGTTSKATPSGPSTPTANGPAKGGARNRTVSAGPDGMQTLSDSPVLPPTLSALPPLVSDIPLIHKPSPEDLPDGERYDIAHVQRQQAPDAVTEHRKLVDAEREQQRQASQGILSERQKIAYVGLCYLLFIELETRFDVRHKEAMLATSSYLNFVRKSMRKLYSHMQLDESEQRMIEQMSRHNVKTSDLTSSLVSEGETIVVTSEQKLSVVNDDVASTRDTLFEPCSPAAVNFEVGEDLQSDTAVNFGLGDTWEQENPFEFPDHGGRRTTPGGSDHPPPALPPAAVTSPTFDEWDLAMSIDPFKAPDLHDHNPSASTLFSSPISRDANHGFGDVNPFLPAEHRAQAQARTQVNASEDNVEGSPTTSPVDAAAADDGDKPVVESKPSTPPKPKATDLITIDIKKTIVLDMFLLFLTDNVYDARARYFLRRLAECLDLDWVEVLRLEHSITEQLKLFEMADATNDDADDAEPGPPDAEPTLTADDGDGVAPSGSPTTPNSPVVRSPVRDRHLSGGKSGLSTVETLKLHADRMSRYNKKEKKRRWVIMGLATIGGGLVLGLSTGLLAPAIGAGLGAAFATIGVSGTTAFFGSIGGAALITTSGALAGSSLAGIKMERRTRGISTFEFLTVRDRKRVSLVLTVPGWLTADDDGTLPFSVIDEVVGDQYALFFEPEMLRELGSILKMLAGEVLSTATVQILQYTMLHGLLSALTWPLTLSKIGYLVDNPWSIGLDRTRKAGAILADVLLQRAQGYRPITLIGYSLGARLIFYCLLELAKSNAFGIIEDVYLFGAPVTASLEDWRLCASVVGGRFVNSYARNDWVLGFLYRYTNLNRGVVAGLMPVEGVSSIENIDISDTLDGHMSYRTYMPRLLKLVGFEVTSDEFLDPDADDVPPNEGDGETPREGGGGTTAAAEEGSAASNPRPPPGSAIEEVTAATSPPGLPASDLTRSASADIANVSRSNASGSYAGSVAMQTSVTAPSHRRQMSGNNRSLFGSMLPFGRGAKASTTPTTVMGAAAAAGMTELSSSPAGRARAVTGEPLDDMELIRQELEAAGCVVREIKSTLPKMVIDPKP</sequence>
<dbReference type="InterPro" id="IPR029058">
    <property type="entry name" value="AB_hydrolase_fold"/>
</dbReference>
<dbReference type="GO" id="GO:0016020">
    <property type="term" value="C:membrane"/>
    <property type="evidence" value="ECO:0007669"/>
    <property type="project" value="UniProtKB-SubCell"/>
</dbReference>
<dbReference type="InterPro" id="IPR007941">
    <property type="entry name" value="DUF726"/>
</dbReference>
<feature type="region of interest" description="Disordered" evidence="6">
    <location>
        <begin position="431"/>
        <end position="479"/>
    </location>
</feature>
<feature type="region of interest" description="Disordered" evidence="6">
    <location>
        <begin position="548"/>
        <end position="602"/>
    </location>
</feature>
<evidence type="ECO:0008006" key="10">
    <source>
        <dbReference type="Google" id="ProtNLM"/>
    </source>
</evidence>
<dbReference type="PANTHER" id="PTHR17920">
    <property type="entry name" value="TRANSMEMBRANE AND COILED-COIL DOMAIN-CONTAINING PROTEIN 4 TMCO4"/>
    <property type="match status" value="1"/>
</dbReference>
<dbReference type="Pfam" id="PF05277">
    <property type="entry name" value="DUF726"/>
    <property type="match status" value="1"/>
</dbReference>
<protein>
    <recommendedName>
        <fullName evidence="10">DUF726-domain-containing protein</fullName>
    </recommendedName>
</protein>
<feature type="region of interest" description="Disordered" evidence="6">
    <location>
        <begin position="64"/>
        <end position="137"/>
    </location>
</feature>